<reference evidence="5 6" key="1">
    <citation type="journal article" date="2023" name="bioRxiv">
        <title>Genome report: Whole genome sequence and annotation of Penstemon davidsonii.</title>
        <authorList>
            <person name="Ostevik K.L."/>
            <person name="Alabady M."/>
            <person name="Zhang M."/>
            <person name="Rausher M.D."/>
        </authorList>
    </citation>
    <scope>NUCLEOTIDE SEQUENCE [LARGE SCALE GENOMIC DNA]</scope>
    <source>
        <strain evidence="5">DNT005</strain>
        <tissue evidence="5">Whole leaf</tissue>
    </source>
</reference>
<dbReference type="PANTHER" id="PTHR11926:SF1374">
    <property type="entry name" value="UDP-GLYCOSYLTRANSFERASE 76F1-RELATED"/>
    <property type="match status" value="1"/>
</dbReference>
<organism evidence="5 6">
    <name type="scientific">Penstemon davidsonii</name>
    <dbReference type="NCBI Taxonomy" id="160366"/>
    <lineage>
        <taxon>Eukaryota</taxon>
        <taxon>Viridiplantae</taxon>
        <taxon>Streptophyta</taxon>
        <taxon>Embryophyta</taxon>
        <taxon>Tracheophyta</taxon>
        <taxon>Spermatophyta</taxon>
        <taxon>Magnoliopsida</taxon>
        <taxon>eudicotyledons</taxon>
        <taxon>Gunneridae</taxon>
        <taxon>Pentapetalae</taxon>
        <taxon>asterids</taxon>
        <taxon>lamiids</taxon>
        <taxon>Lamiales</taxon>
        <taxon>Plantaginaceae</taxon>
        <taxon>Cheloneae</taxon>
        <taxon>Penstemon</taxon>
    </lineage>
</organism>
<dbReference type="InterPro" id="IPR002213">
    <property type="entry name" value="UDP_glucos_trans"/>
</dbReference>
<evidence type="ECO:0000256" key="1">
    <source>
        <dbReference type="ARBA" id="ARBA00009995"/>
    </source>
</evidence>
<keyword evidence="6" id="KW-1185">Reference proteome</keyword>
<keyword evidence="2 3" id="KW-0808">Transferase</keyword>
<dbReference type="Gene3D" id="3.40.50.2000">
    <property type="entry name" value="Glycogen Phosphorylase B"/>
    <property type="match status" value="2"/>
</dbReference>
<name>A0ABR0D1H7_9LAMI</name>
<evidence type="ECO:0000256" key="3">
    <source>
        <dbReference type="RuleBase" id="RU003718"/>
    </source>
</evidence>
<dbReference type="Pfam" id="PF00201">
    <property type="entry name" value="UDPGT"/>
    <property type="match status" value="1"/>
</dbReference>
<dbReference type="CDD" id="cd03784">
    <property type="entry name" value="GT1_Gtf-like"/>
    <property type="match status" value="1"/>
</dbReference>
<gene>
    <name evidence="5" type="ORF">RD792_010270</name>
</gene>
<comment type="caution">
    <text evidence="5">The sequence shown here is derived from an EMBL/GenBank/DDBJ whole genome shotgun (WGS) entry which is preliminary data.</text>
</comment>
<dbReference type="InterPro" id="IPR035595">
    <property type="entry name" value="UDP_glycos_trans_CS"/>
</dbReference>
<evidence type="ECO:0000313" key="6">
    <source>
        <dbReference type="Proteomes" id="UP001291926"/>
    </source>
</evidence>
<dbReference type="PANTHER" id="PTHR11926">
    <property type="entry name" value="GLUCOSYL/GLUCURONOSYL TRANSFERASES"/>
    <property type="match status" value="1"/>
</dbReference>
<dbReference type="SUPFAM" id="SSF53756">
    <property type="entry name" value="UDP-Glycosyltransferase/glycogen phosphorylase"/>
    <property type="match status" value="1"/>
</dbReference>
<dbReference type="Proteomes" id="UP001291926">
    <property type="component" value="Unassembled WGS sequence"/>
</dbReference>
<dbReference type="PROSITE" id="PS00375">
    <property type="entry name" value="UDPGT"/>
    <property type="match status" value="1"/>
</dbReference>
<sequence length="456" mass="51311">MEALGAQRKQRVVLVPYPYQGHMTPMLQLGSILHSKGFSIVVAHTEFNSPRTSDNPEFTFLPLSDNLSDFDTSFYNMLNIISAMNKNCKASFQDYLVQMIEEEELCGDVACIIYDSILHFVDDVATRLKIPTIVLRTNGAAYMHSHSTVLQLVAEKVFPLPESRLQDEVPELHPLRFKDLPFPATSNLPQPVIDFVQSYTDIRSSSAVIWNTVNKLDHTKLQQLQQHSQVPFFPIGPLHKMAPPLSTSLINEDTSCLSWLDKQAPSSVIYVSLGSLATIDEKELSEMAWGLAKSEQPFLWVVRPSLLNDSEAIGFLSKDFLEITKDRGCIVKWAPQKKVLAHWAVGGFLSHCGWNSTLESMFEGVPMICRPSFSDQMVNARYLTHVWRVGLELEQASEGSIEKAVRKLMVGEEGKELTKRAFEMKQELEESIKEGGSSYESLHNLVEFIISLSGKK</sequence>
<proteinExistence type="inferred from homology"/>
<evidence type="ECO:0000256" key="4">
    <source>
        <dbReference type="RuleBase" id="RU362057"/>
    </source>
</evidence>
<accession>A0ABR0D1H7</accession>
<evidence type="ECO:0000256" key="2">
    <source>
        <dbReference type="ARBA" id="ARBA00022679"/>
    </source>
</evidence>
<comment type="similarity">
    <text evidence="1 3">Belongs to the UDP-glycosyltransferase family.</text>
</comment>
<dbReference type="EC" id="2.4.1.-" evidence="4"/>
<protein>
    <recommendedName>
        <fullName evidence="4">Glycosyltransferase</fullName>
        <ecNumber evidence="4">2.4.1.-</ecNumber>
    </recommendedName>
</protein>
<dbReference type="EMBL" id="JAYDYQ010002534">
    <property type="protein sequence ID" value="KAK4483093.1"/>
    <property type="molecule type" value="Genomic_DNA"/>
</dbReference>
<keyword evidence="3" id="KW-0328">Glycosyltransferase</keyword>
<evidence type="ECO:0000313" key="5">
    <source>
        <dbReference type="EMBL" id="KAK4483093.1"/>
    </source>
</evidence>